<gene>
    <name evidence="1" type="ORF">ZHAS_00008652</name>
</gene>
<reference evidence="2" key="2">
    <citation type="submission" date="2020-05" db="UniProtKB">
        <authorList>
            <consortium name="EnsemblMetazoa"/>
        </authorList>
    </citation>
    <scope>IDENTIFICATION</scope>
</reference>
<evidence type="ECO:0000313" key="3">
    <source>
        <dbReference type="Proteomes" id="UP000030765"/>
    </source>
</evidence>
<name>A0A084VST9_ANOSI</name>
<dbReference type="VEuPathDB" id="VectorBase:ASIC008652"/>
<keyword evidence="3" id="KW-1185">Reference proteome</keyword>
<accession>A0A084VST9</accession>
<sequence length="113" mass="12477">MAQGAHVISGKVRACGLCASVVRQRQLDKRAHTVAKVRRNFSSCHPMAVKNPSPGSHVTPGQRTEGSHAFDARVEMRSASSVLWRWNEVKYIRTGNDTPEYKLHRAPLGACVL</sequence>
<evidence type="ECO:0000313" key="1">
    <source>
        <dbReference type="EMBL" id="KFB41033.1"/>
    </source>
</evidence>
<dbReference type="EMBL" id="ATLV01016141">
    <property type="status" value="NOT_ANNOTATED_CDS"/>
    <property type="molecule type" value="Genomic_DNA"/>
</dbReference>
<organism evidence="1">
    <name type="scientific">Anopheles sinensis</name>
    <name type="common">Mosquito</name>
    <dbReference type="NCBI Taxonomy" id="74873"/>
    <lineage>
        <taxon>Eukaryota</taxon>
        <taxon>Metazoa</taxon>
        <taxon>Ecdysozoa</taxon>
        <taxon>Arthropoda</taxon>
        <taxon>Hexapoda</taxon>
        <taxon>Insecta</taxon>
        <taxon>Pterygota</taxon>
        <taxon>Neoptera</taxon>
        <taxon>Endopterygota</taxon>
        <taxon>Diptera</taxon>
        <taxon>Nematocera</taxon>
        <taxon>Culicoidea</taxon>
        <taxon>Culicidae</taxon>
        <taxon>Anophelinae</taxon>
        <taxon>Anopheles</taxon>
    </lineage>
</organism>
<dbReference type="EnsemblMetazoa" id="ASIC008652-RA">
    <property type="protein sequence ID" value="ASIC008652-PA"/>
    <property type="gene ID" value="ASIC008652"/>
</dbReference>
<reference evidence="1 3" key="1">
    <citation type="journal article" date="2014" name="BMC Genomics">
        <title>Genome sequence of Anopheles sinensis provides insight into genetics basis of mosquito competence for malaria parasites.</title>
        <authorList>
            <person name="Zhou D."/>
            <person name="Zhang D."/>
            <person name="Ding G."/>
            <person name="Shi L."/>
            <person name="Hou Q."/>
            <person name="Ye Y."/>
            <person name="Xu Y."/>
            <person name="Zhou H."/>
            <person name="Xiong C."/>
            <person name="Li S."/>
            <person name="Yu J."/>
            <person name="Hong S."/>
            <person name="Yu X."/>
            <person name="Zou P."/>
            <person name="Chen C."/>
            <person name="Chang X."/>
            <person name="Wang W."/>
            <person name="Lv Y."/>
            <person name="Sun Y."/>
            <person name="Ma L."/>
            <person name="Shen B."/>
            <person name="Zhu C."/>
        </authorList>
    </citation>
    <scope>NUCLEOTIDE SEQUENCE [LARGE SCALE GENOMIC DNA]</scope>
</reference>
<dbReference type="AlphaFoldDB" id="A0A084VST9"/>
<evidence type="ECO:0000313" key="2">
    <source>
        <dbReference type="EnsemblMetazoa" id="ASIC008652-PA"/>
    </source>
</evidence>
<protein>
    <submittedName>
        <fullName evidence="1 2">Glucose-6-phosphate 1-dehydrogenase</fullName>
    </submittedName>
</protein>
<dbReference type="EMBL" id="KE525057">
    <property type="protein sequence ID" value="KFB41033.1"/>
    <property type="molecule type" value="Genomic_DNA"/>
</dbReference>
<proteinExistence type="predicted"/>
<dbReference type="Proteomes" id="UP000030765">
    <property type="component" value="Unassembled WGS sequence"/>
</dbReference>